<comment type="caution">
    <text evidence="1">The sequence shown here is derived from an EMBL/GenBank/DDBJ whole genome shotgun (WGS) entry which is preliminary data.</text>
</comment>
<reference evidence="1 2" key="1">
    <citation type="submission" date="2020-08" db="EMBL/GenBank/DDBJ databases">
        <title>Genomic Encyclopedia of Type Strains, Phase IV (KMG-IV): sequencing the most valuable type-strain genomes for metagenomic binning, comparative biology and taxonomic classification.</title>
        <authorList>
            <person name="Goeker M."/>
        </authorList>
    </citation>
    <scope>NUCLEOTIDE SEQUENCE [LARGE SCALE GENOMIC DNA]</scope>
    <source>
        <strain evidence="1 2">DSM 24194</strain>
    </source>
</reference>
<protein>
    <submittedName>
        <fullName evidence="1">Uncharacterized protein</fullName>
    </submittedName>
</protein>
<dbReference type="Proteomes" id="UP000578569">
    <property type="component" value="Unassembled WGS sequence"/>
</dbReference>
<dbReference type="EMBL" id="JACICF010000001">
    <property type="protein sequence ID" value="MBB3763388.1"/>
    <property type="molecule type" value="Genomic_DNA"/>
</dbReference>
<name>A0A839YYJ3_9SPHN</name>
<accession>A0A839YYJ3</accession>
<evidence type="ECO:0000313" key="1">
    <source>
        <dbReference type="EMBL" id="MBB3763388.1"/>
    </source>
</evidence>
<proteinExistence type="predicted"/>
<dbReference type="RefSeq" id="WP_183932740.1">
    <property type="nucleotide sequence ID" value="NZ_JACICF010000001.1"/>
</dbReference>
<sequence length="69" mass="7560">MDSLFISGPAAVADAAQLIETYGDDAGLEAAARAEKSRSNDNIHRFCHWRQIERMIAAFARQDVSGTVH</sequence>
<evidence type="ECO:0000313" key="2">
    <source>
        <dbReference type="Proteomes" id="UP000578569"/>
    </source>
</evidence>
<keyword evidence="2" id="KW-1185">Reference proteome</keyword>
<organism evidence="1 2">
    <name type="scientific">Sphingomicrobium lutaoense</name>
    <dbReference type="NCBI Taxonomy" id="515949"/>
    <lineage>
        <taxon>Bacteria</taxon>
        <taxon>Pseudomonadati</taxon>
        <taxon>Pseudomonadota</taxon>
        <taxon>Alphaproteobacteria</taxon>
        <taxon>Sphingomonadales</taxon>
        <taxon>Sphingomonadaceae</taxon>
        <taxon>Sphingomicrobium</taxon>
    </lineage>
</organism>
<gene>
    <name evidence="1" type="ORF">FHS50_000411</name>
</gene>
<dbReference type="AlphaFoldDB" id="A0A839YYJ3"/>